<keyword evidence="10" id="KW-1185">Reference proteome</keyword>
<dbReference type="InterPro" id="IPR020568">
    <property type="entry name" value="Ribosomal_Su5_D2-typ_SF"/>
</dbReference>
<evidence type="ECO:0000256" key="2">
    <source>
        <dbReference type="ARBA" id="ARBA00022694"/>
    </source>
</evidence>
<organism evidence="9 10">
    <name type="scientific">Croceimicrobium hydrocarbonivorans</name>
    <dbReference type="NCBI Taxonomy" id="2761580"/>
    <lineage>
        <taxon>Bacteria</taxon>
        <taxon>Pseudomonadati</taxon>
        <taxon>Bacteroidota</taxon>
        <taxon>Flavobacteriia</taxon>
        <taxon>Flavobacteriales</taxon>
        <taxon>Owenweeksiaceae</taxon>
        <taxon>Croceimicrobium</taxon>
    </lineage>
</organism>
<keyword evidence="2 7" id="KW-0819">tRNA processing</keyword>
<dbReference type="Proteomes" id="UP000516305">
    <property type="component" value="Chromosome"/>
</dbReference>
<evidence type="ECO:0000313" key="10">
    <source>
        <dbReference type="Proteomes" id="UP000516305"/>
    </source>
</evidence>
<dbReference type="Pfam" id="PF00825">
    <property type="entry name" value="Ribonuclease_P"/>
    <property type="match status" value="1"/>
</dbReference>
<dbReference type="GO" id="GO:0042781">
    <property type="term" value="F:3'-tRNA processing endoribonuclease activity"/>
    <property type="evidence" value="ECO:0007669"/>
    <property type="project" value="TreeGrafter"/>
</dbReference>
<dbReference type="GO" id="GO:0004526">
    <property type="term" value="F:ribonuclease P activity"/>
    <property type="evidence" value="ECO:0007669"/>
    <property type="project" value="UniProtKB-UniRule"/>
</dbReference>
<keyword evidence="6 7" id="KW-0694">RNA-binding</keyword>
<evidence type="ECO:0000256" key="8">
    <source>
        <dbReference type="NCBIfam" id="TIGR00188"/>
    </source>
</evidence>
<sequence length="119" mass="14007">MDQSFPQNERLKSPQRISEIYTSGTKLKHSFFLLFYLAGEEEQSRIAFAVPKRKIASAVGRNRIKRKLREIYRLHKEALPQEAPQDFILLYLGAADADYQKLEKAYLKLWEKWHNAPKV</sequence>
<dbReference type="GO" id="GO:0001682">
    <property type="term" value="P:tRNA 5'-leader removal"/>
    <property type="evidence" value="ECO:0007669"/>
    <property type="project" value="UniProtKB-UniRule"/>
</dbReference>
<proteinExistence type="inferred from homology"/>
<dbReference type="InterPro" id="IPR014721">
    <property type="entry name" value="Ribsml_uS5_D2-typ_fold_subgr"/>
</dbReference>
<evidence type="ECO:0000256" key="4">
    <source>
        <dbReference type="ARBA" id="ARBA00022759"/>
    </source>
</evidence>
<accession>A0A7H0VAP7</accession>
<dbReference type="RefSeq" id="WP_210757362.1">
    <property type="nucleotide sequence ID" value="NZ_CP060139.1"/>
</dbReference>
<dbReference type="PROSITE" id="PS00648">
    <property type="entry name" value="RIBONUCLEASE_P"/>
    <property type="match status" value="1"/>
</dbReference>
<reference evidence="9 10" key="1">
    <citation type="submission" date="2020-08" db="EMBL/GenBank/DDBJ databases">
        <title>Croceimicrobium hydrocarbonivorans gen. nov., sp. nov., a novel marine bacterium isolated from a bacterial consortium that degrades polyethylene terephthalate.</title>
        <authorList>
            <person name="Liu R."/>
        </authorList>
    </citation>
    <scope>NUCLEOTIDE SEQUENCE [LARGE SCALE GENOMIC DNA]</scope>
    <source>
        <strain evidence="9 10">A20-9</strain>
    </source>
</reference>
<keyword evidence="5 7" id="KW-0378">Hydrolase</keyword>
<evidence type="ECO:0000256" key="3">
    <source>
        <dbReference type="ARBA" id="ARBA00022722"/>
    </source>
</evidence>
<protein>
    <recommendedName>
        <fullName evidence="7 8">Ribonuclease P protein component</fullName>
        <shortName evidence="7">RNase P protein</shortName>
        <shortName evidence="7">RNaseP protein</shortName>
        <ecNumber evidence="7 8">3.1.26.5</ecNumber>
    </recommendedName>
    <alternativeName>
        <fullName evidence="7">Protein C5</fullName>
    </alternativeName>
</protein>
<evidence type="ECO:0000256" key="5">
    <source>
        <dbReference type="ARBA" id="ARBA00022801"/>
    </source>
</evidence>
<keyword evidence="3 7" id="KW-0540">Nuclease</keyword>
<comment type="similarity">
    <text evidence="7">Belongs to the RnpA family.</text>
</comment>
<comment type="subunit">
    <text evidence="7">Consists of a catalytic RNA component (M1 or rnpB) and a protein subunit.</text>
</comment>
<dbReference type="PANTHER" id="PTHR33992">
    <property type="entry name" value="RIBONUCLEASE P PROTEIN COMPONENT"/>
    <property type="match status" value="1"/>
</dbReference>
<keyword evidence="4 7" id="KW-0255">Endonuclease</keyword>
<dbReference type="EC" id="3.1.26.5" evidence="7 8"/>
<dbReference type="AlphaFoldDB" id="A0A7H0VAP7"/>
<dbReference type="InterPro" id="IPR020539">
    <property type="entry name" value="RNase_P_CS"/>
</dbReference>
<dbReference type="SUPFAM" id="SSF54211">
    <property type="entry name" value="Ribosomal protein S5 domain 2-like"/>
    <property type="match status" value="1"/>
</dbReference>
<dbReference type="HAMAP" id="MF_00227">
    <property type="entry name" value="RNase_P"/>
    <property type="match status" value="1"/>
</dbReference>
<dbReference type="PANTHER" id="PTHR33992:SF1">
    <property type="entry name" value="RIBONUCLEASE P PROTEIN COMPONENT"/>
    <property type="match status" value="1"/>
</dbReference>
<dbReference type="EMBL" id="CP060139">
    <property type="protein sequence ID" value="QNR22795.1"/>
    <property type="molecule type" value="Genomic_DNA"/>
</dbReference>
<name>A0A7H0VAP7_9FLAO</name>
<dbReference type="NCBIfam" id="TIGR00188">
    <property type="entry name" value="rnpA"/>
    <property type="match status" value="1"/>
</dbReference>
<evidence type="ECO:0000256" key="1">
    <source>
        <dbReference type="ARBA" id="ARBA00002663"/>
    </source>
</evidence>
<comment type="function">
    <text evidence="1 7">RNaseP catalyzes the removal of the 5'-leader sequence from pre-tRNA to produce the mature 5'-terminus. It can also cleave other RNA substrates such as 4.5S RNA. The protein component plays an auxiliary but essential role in vivo by binding to the 5'-leader sequence and broadening the substrate specificity of the ribozyme.</text>
</comment>
<evidence type="ECO:0000313" key="9">
    <source>
        <dbReference type="EMBL" id="QNR22795.1"/>
    </source>
</evidence>
<dbReference type="GO" id="GO:0000049">
    <property type="term" value="F:tRNA binding"/>
    <property type="evidence" value="ECO:0007669"/>
    <property type="project" value="UniProtKB-UniRule"/>
</dbReference>
<comment type="catalytic activity">
    <reaction evidence="7">
        <text>Endonucleolytic cleavage of RNA, removing 5'-extranucleotides from tRNA precursor.</text>
        <dbReference type="EC" id="3.1.26.5"/>
    </reaction>
</comment>
<dbReference type="GO" id="GO:0030677">
    <property type="term" value="C:ribonuclease P complex"/>
    <property type="evidence" value="ECO:0007669"/>
    <property type="project" value="TreeGrafter"/>
</dbReference>
<dbReference type="KEGG" id="chyd:H4K34_10425"/>
<evidence type="ECO:0000256" key="6">
    <source>
        <dbReference type="ARBA" id="ARBA00022884"/>
    </source>
</evidence>
<dbReference type="InterPro" id="IPR000100">
    <property type="entry name" value="RNase_P"/>
</dbReference>
<gene>
    <name evidence="7 9" type="primary">rnpA</name>
    <name evidence="9" type="ORF">H4K34_10425</name>
</gene>
<dbReference type="Gene3D" id="3.30.230.10">
    <property type="match status" value="1"/>
</dbReference>
<evidence type="ECO:0000256" key="7">
    <source>
        <dbReference type="HAMAP-Rule" id="MF_00227"/>
    </source>
</evidence>